<keyword evidence="5" id="KW-1185">Reference proteome</keyword>
<dbReference type="SUPFAM" id="SSF46689">
    <property type="entry name" value="Homeodomain-like"/>
    <property type="match status" value="1"/>
</dbReference>
<feature type="domain" description="HTH araC/xylS-type" evidence="3">
    <location>
        <begin position="1"/>
        <end position="49"/>
    </location>
</feature>
<dbReference type="InterPro" id="IPR009057">
    <property type="entry name" value="Homeodomain-like_sf"/>
</dbReference>
<evidence type="ECO:0000256" key="2">
    <source>
        <dbReference type="ARBA" id="ARBA00023163"/>
    </source>
</evidence>
<reference evidence="5" key="1">
    <citation type="journal article" date="2019" name="Microbiol. Immunol.">
        <title>Molecular and phenotypic characterization of Leptospira johnsonii sp. nov., Leptospira ellinghausenii sp. nov. and Leptospira ryugenii sp. nov. isolated from soil and water in Japan.</title>
        <authorList>
            <person name="Masuzawa T."/>
            <person name="Saito M."/>
            <person name="Nakao R."/>
            <person name="Nikaido Y."/>
            <person name="Matsumoto M."/>
            <person name="Ogawa M."/>
            <person name="Yokoyama M."/>
            <person name="Hidaka Y."/>
            <person name="Tomita J."/>
            <person name="Sakakibara K."/>
            <person name="Suzuki K."/>
            <person name="Yasuda S."/>
            <person name="Sato H."/>
            <person name="Yamaguchi M."/>
            <person name="Yoshida S.I."/>
            <person name="Koizumi N."/>
            <person name="Kawamura Y."/>
        </authorList>
    </citation>
    <scope>NUCLEOTIDE SEQUENCE [LARGE SCALE GENOMIC DNA]</scope>
    <source>
        <strain evidence="5">E18</strain>
    </source>
</reference>
<evidence type="ECO:0000259" key="3">
    <source>
        <dbReference type="PROSITE" id="PS01124"/>
    </source>
</evidence>
<organism evidence="4 5">
    <name type="scientific">Leptospira ellinghausenii</name>
    <dbReference type="NCBI Taxonomy" id="1917822"/>
    <lineage>
        <taxon>Bacteria</taxon>
        <taxon>Pseudomonadati</taxon>
        <taxon>Spirochaetota</taxon>
        <taxon>Spirochaetia</taxon>
        <taxon>Leptospirales</taxon>
        <taxon>Leptospiraceae</taxon>
        <taxon>Leptospira</taxon>
    </lineage>
</organism>
<evidence type="ECO:0000256" key="1">
    <source>
        <dbReference type="ARBA" id="ARBA00023015"/>
    </source>
</evidence>
<evidence type="ECO:0000313" key="4">
    <source>
        <dbReference type="EMBL" id="GBF43054.1"/>
    </source>
</evidence>
<evidence type="ECO:0000313" key="5">
    <source>
        <dbReference type="Proteomes" id="UP000245206"/>
    </source>
</evidence>
<protein>
    <submittedName>
        <fullName evidence="4">Transcriptional regulator</fullName>
    </submittedName>
</protein>
<comment type="caution">
    <text evidence="4">The sequence shown here is derived from an EMBL/GenBank/DDBJ whole genome shotgun (WGS) entry which is preliminary data.</text>
</comment>
<accession>A0A2P2DEJ1</accession>
<dbReference type="Gene3D" id="1.10.10.60">
    <property type="entry name" value="Homeodomain-like"/>
    <property type="match status" value="1"/>
</dbReference>
<dbReference type="Proteomes" id="UP000245206">
    <property type="component" value="Unassembled WGS sequence"/>
</dbReference>
<dbReference type="AlphaFoldDB" id="A0A2P2DEJ1"/>
<proteinExistence type="predicted"/>
<dbReference type="PROSITE" id="PS01124">
    <property type="entry name" value="HTH_ARAC_FAMILY_2"/>
    <property type="match status" value="1"/>
</dbReference>
<dbReference type="InterPro" id="IPR018060">
    <property type="entry name" value="HTH_AraC"/>
</dbReference>
<keyword evidence="2" id="KW-0804">Transcription</keyword>
<name>A0A2P2DEJ1_9LEPT</name>
<dbReference type="EMBL" id="BFAZ01000009">
    <property type="protein sequence ID" value="GBF43054.1"/>
    <property type="molecule type" value="Genomic_DNA"/>
</dbReference>
<dbReference type="GO" id="GO:0003700">
    <property type="term" value="F:DNA-binding transcription factor activity"/>
    <property type="evidence" value="ECO:0007669"/>
    <property type="project" value="InterPro"/>
</dbReference>
<sequence>MQEIAERLEKDKSIHFPDYANKFGFFDQAHFNRAFKNMIRLSPEKYLESLI</sequence>
<keyword evidence="1" id="KW-0805">Transcription regulation</keyword>
<dbReference type="GO" id="GO:0043565">
    <property type="term" value="F:sequence-specific DNA binding"/>
    <property type="evidence" value="ECO:0007669"/>
    <property type="project" value="InterPro"/>
</dbReference>
<gene>
    <name evidence="4" type="ORF">LPTSP2_23500</name>
</gene>